<evidence type="ECO:0000313" key="2">
    <source>
        <dbReference type="Proteomes" id="UP000187001"/>
    </source>
</evidence>
<dbReference type="AlphaFoldDB" id="A0ABD6QMK2"/>
<comment type="caution">
    <text evidence="1">The sequence shown here is derived from an EMBL/GenBank/DDBJ whole genome shotgun (WGS) entry which is preliminary data.</text>
</comment>
<dbReference type="EMBL" id="MBER01000071">
    <property type="protein sequence ID" value="OMC44711.1"/>
    <property type="molecule type" value="Genomic_DNA"/>
</dbReference>
<name>A0ABD6QMK2_MYCFO</name>
<sequence length="77" mass="8416">MERLVYSIGPHVVERGSATLTETQVADLDVSMPKAPVALTDTFTIDGDTFQVVGLRDMTRGFHGWQPGIVVELQKVS</sequence>
<gene>
    <name evidence="1" type="ORF">A5742_27445</name>
</gene>
<evidence type="ECO:0008006" key="3">
    <source>
        <dbReference type="Google" id="ProtNLM"/>
    </source>
</evidence>
<proteinExistence type="predicted"/>
<organism evidence="1 2">
    <name type="scientific">Mycolicibacterium fortuitum</name>
    <name type="common">Mycobacterium fortuitum</name>
    <dbReference type="NCBI Taxonomy" id="1766"/>
    <lineage>
        <taxon>Bacteria</taxon>
        <taxon>Bacillati</taxon>
        <taxon>Actinomycetota</taxon>
        <taxon>Actinomycetes</taxon>
        <taxon>Mycobacteriales</taxon>
        <taxon>Mycobacteriaceae</taxon>
        <taxon>Mycolicibacterium</taxon>
    </lineage>
</organism>
<reference evidence="1 2" key="1">
    <citation type="submission" date="2016-07" db="EMBL/GenBank/DDBJ databases">
        <authorList>
            <person name="Sutton G."/>
            <person name="Brinkac L."/>
            <person name="Sanka R."/>
            <person name="Adams M."/>
            <person name="Lau E."/>
            <person name="Kumar A."/>
            <person name="Macaden R."/>
        </authorList>
    </citation>
    <scope>NUCLEOTIDE SEQUENCE [LARGE SCALE GENOMIC DNA]</scope>
    <source>
        <strain evidence="1 2">GA-0871</strain>
    </source>
</reference>
<protein>
    <recommendedName>
        <fullName evidence="3">Head-to-tail stopper</fullName>
    </recommendedName>
</protein>
<dbReference type="Proteomes" id="UP000187001">
    <property type="component" value="Unassembled WGS sequence"/>
</dbReference>
<evidence type="ECO:0000313" key="1">
    <source>
        <dbReference type="EMBL" id="OMC44711.1"/>
    </source>
</evidence>
<accession>A0ABD6QMK2</accession>